<proteinExistence type="predicted"/>
<dbReference type="PANTHER" id="PTHR10948">
    <property type="entry name" value="TRANSPOSASE"/>
    <property type="match status" value="1"/>
</dbReference>
<evidence type="ECO:0000259" key="3">
    <source>
        <dbReference type="PROSITE" id="PS50994"/>
    </source>
</evidence>
<evidence type="ECO:0000313" key="5">
    <source>
        <dbReference type="Proteomes" id="UP000644727"/>
    </source>
</evidence>
<protein>
    <submittedName>
        <fullName evidence="4">IS30 family transposase</fullName>
    </submittedName>
</protein>
<dbReference type="InterPro" id="IPR001584">
    <property type="entry name" value="Integrase_cat-core"/>
</dbReference>
<keyword evidence="2" id="KW-0233">DNA recombination</keyword>
<dbReference type="Gene3D" id="1.10.10.60">
    <property type="entry name" value="Homeodomain-like"/>
    <property type="match status" value="1"/>
</dbReference>
<feature type="domain" description="Integrase catalytic" evidence="3">
    <location>
        <begin position="496"/>
        <end position="675"/>
    </location>
</feature>
<dbReference type="Gene3D" id="3.30.420.10">
    <property type="entry name" value="Ribonuclease H-like superfamily/Ribonuclease H"/>
    <property type="match status" value="2"/>
</dbReference>
<comment type="function">
    <text evidence="1">Involved in the transposition of the insertion sequence.</text>
</comment>
<dbReference type="InterPro" id="IPR025948">
    <property type="entry name" value="HTH-like_dom"/>
</dbReference>
<gene>
    <name evidence="4" type="ORF">IOE58_04115</name>
</gene>
<dbReference type="PROSITE" id="PS50994">
    <property type="entry name" value="INTEGRASE"/>
    <property type="match status" value="2"/>
</dbReference>
<dbReference type="NCBIfam" id="NF033516">
    <property type="entry name" value="transpos_IS3"/>
    <property type="match status" value="1"/>
</dbReference>
<name>A0ABR9VYZ9_9MICO</name>
<dbReference type="NCBIfam" id="NF033563">
    <property type="entry name" value="transpos_IS30"/>
    <property type="match status" value="1"/>
</dbReference>
<keyword evidence="5" id="KW-1185">Reference proteome</keyword>
<evidence type="ECO:0000256" key="2">
    <source>
        <dbReference type="ARBA" id="ARBA00023172"/>
    </source>
</evidence>
<dbReference type="Pfam" id="PF13276">
    <property type="entry name" value="HTH_21"/>
    <property type="match status" value="1"/>
</dbReference>
<comment type="caution">
    <text evidence="4">The sequence shown here is derived from an EMBL/GenBank/DDBJ whole genome shotgun (WGS) entry which is preliminary data.</text>
</comment>
<reference evidence="4 5" key="1">
    <citation type="submission" date="2020-10" db="EMBL/GenBank/DDBJ databases">
        <title>Draft genome and description of Brachybacterium epidermidis sp nov.</title>
        <authorList>
            <person name="Boxberger M."/>
            <person name="La Scola B."/>
        </authorList>
    </citation>
    <scope>NUCLEOTIDE SEQUENCE [LARGE SCALE GENOMIC DNA]</scope>
    <source>
        <strain evidence="4 5">Marseille-Q2903</strain>
    </source>
</reference>
<dbReference type="InterPro" id="IPR048020">
    <property type="entry name" value="Transpos_IS3"/>
</dbReference>
<dbReference type="InterPro" id="IPR051917">
    <property type="entry name" value="Transposase-Integrase"/>
</dbReference>
<dbReference type="SUPFAM" id="SSF53098">
    <property type="entry name" value="Ribonuclease H-like"/>
    <property type="match status" value="2"/>
</dbReference>
<dbReference type="InterPro" id="IPR036397">
    <property type="entry name" value="RNaseH_sf"/>
</dbReference>
<accession>A0ABR9VYZ9</accession>
<organism evidence="4 5">
    <name type="scientific">Brachybacterium epidermidis</name>
    <dbReference type="NCBI Taxonomy" id="2781983"/>
    <lineage>
        <taxon>Bacteria</taxon>
        <taxon>Bacillati</taxon>
        <taxon>Actinomycetota</taxon>
        <taxon>Actinomycetes</taxon>
        <taxon>Micrococcales</taxon>
        <taxon>Dermabacteraceae</taxon>
        <taxon>Brachybacterium</taxon>
    </lineage>
</organism>
<dbReference type="Pfam" id="PF00665">
    <property type="entry name" value="rve"/>
    <property type="match status" value="1"/>
</dbReference>
<dbReference type="PANTHER" id="PTHR10948:SF23">
    <property type="entry name" value="TRANSPOSASE INSI FOR INSERTION SEQUENCE ELEMENT IS30A-RELATED"/>
    <property type="match status" value="1"/>
</dbReference>
<dbReference type="EMBL" id="JADEYR010000002">
    <property type="protein sequence ID" value="MBE9403409.1"/>
    <property type="molecule type" value="Genomic_DNA"/>
</dbReference>
<dbReference type="InterPro" id="IPR012337">
    <property type="entry name" value="RNaseH-like_sf"/>
</dbReference>
<evidence type="ECO:0000256" key="1">
    <source>
        <dbReference type="ARBA" id="ARBA00002286"/>
    </source>
</evidence>
<feature type="domain" description="Integrase catalytic" evidence="3">
    <location>
        <begin position="127"/>
        <end position="253"/>
    </location>
</feature>
<sequence>MIAFIDMHREQFGVEAICRILGATECGFITSRGYRAAKSRPACARSIRDEMLVEEVKRIHKENYSVYGVRKMWHAMRHAGWDVGRDQVARLMRIAGLQGVRRGRKPVTTRPGAGPDERPDLVERKFAADRPRQLWVADITYVRILAGFCYVAFITDVFSRRIVGWAVAPTLHTQSLPLLALEHALLSTGASRNDSGLVHHSDRGSQGGFNRWTQHLRSRRVLMGRPAGWLKELTGRSAMISPGAPKTRRSIERRFWKEIATGSSSEDAAGKVGVSAAVGARWFRQGGGMRTIELTEPGGRYLSFPEREEIAVLHAQQVGVREIARRINRDPATISRELRRNAATRGGKLEYRASVAQWKAELMARRPKTAKLVANPKLRNYVQDRLSGDVCHPDGSIVAGPDVPAWKGRSKPRRADRRWVTAWSPEQISHRLEIDYPEDESMRISHEAIYQSLFIEGRGALKRELVACLRTGRSLRVPRARSKNKPQGHVTEDVVLSERPAEAADRAVPGHWEGDLIIGTNRSAIGTVIERKSRATLLVHLPRLDGYGQTPRVKNGPALAGYGAVAMNAALTASMTTLPQQLRKTLTWDRGKELSGHAQFTVETGTKVFFADPHSPWQRPTNENTNGLLRQYFPKGTDLSRWTAQDLEAVALAVNNRPRKVLDWKSPAEVFAEQLQSLEQEGVASTD</sequence>
<dbReference type="Proteomes" id="UP000644727">
    <property type="component" value="Unassembled WGS sequence"/>
</dbReference>
<evidence type="ECO:0000313" key="4">
    <source>
        <dbReference type="EMBL" id="MBE9403409.1"/>
    </source>
</evidence>
<dbReference type="Pfam" id="PF13936">
    <property type="entry name" value="HTH_38"/>
    <property type="match status" value="1"/>
</dbReference>
<dbReference type="InterPro" id="IPR053392">
    <property type="entry name" value="Transposase_IS30-like"/>
</dbReference>
<dbReference type="InterPro" id="IPR025246">
    <property type="entry name" value="IS30-like_HTH"/>
</dbReference>